<evidence type="ECO:0000313" key="1">
    <source>
        <dbReference type="EMBL" id="GAA3874395.1"/>
    </source>
</evidence>
<dbReference type="Proteomes" id="UP001399917">
    <property type="component" value="Unassembled WGS sequence"/>
</dbReference>
<proteinExistence type="predicted"/>
<accession>A0ABP7KDV2</accession>
<reference evidence="2" key="1">
    <citation type="journal article" date="2019" name="Int. J. Syst. Evol. Microbiol.">
        <title>The Global Catalogue of Microorganisms (GCM) 10K type strain sequencing project: providing services to taxonomists for standard genome sequencing and annotation.</title>
        <authorList>
            <consortium name="The Broad Institute Genomics Platform"/>
            <consortium name="The Broad Institute Genome Sequencing Center for Infectious Disease"/>
            <person name="Wu L."/>
            <person name="Ma J."/>
        </authorList>
    </citation>
    <scope>NUCLEOTIDE SEQUENCE [LARGE SCALE GENOMIC DNA]</scope>
    <source>
        <strain evidence="2">JCM 17190</strain>
    </source>
</reference>
<name>A0ABP7KDV2_9RHOB</name>
<keyword evidence="2" id="KW-1185">Reference proteome</keyword>
<comment type="caution">
    <text evidence="1">The sequence shown here is derived from an EMBL/GenBank/DDBJ whole genome shotgun (WGS) entry which is preliminary data.</text>
</comment>
<gene>
    <name evidence="1" type="ORF">GCM10022404_25330</name>
</gene>
<evidence type="ECO:0000313" key="2">
    <source>
        <dbReference type="Proteomes" id="UP001399917"/>
    </source>
</evidence>
<sequence>MDFISLEGLADRQLKEIQKQTSDMHELNTNLIVALSEPLKKVTESSLENVGSMVTQLGTDITSGIGESLDAVSDRMEEAAKSLMSMGDNLTAAADKFDDALSSSTNALESTLTRLEAVSERLTVASDAVGVMAPTVLETVKQGNTANMRVAEGATEMVQAAKSAISEEKRIVLEAMSSIKSLIEAFESRAAAYDGQLENAFKTYQFEVGKTIDRLEEHGSGVQERFADALSTLQAVIENAKAFEPESIPDLAHEAAAE</sequence>
<organism evidence="1 2">
    <name type="scientific">Celeribacter arenosi</name>
    <dbReference type="NCBI Taxonomy" id="792649"/>
    <lineage>
        <taxon>Bacteria</taxon>
        <taxon>Pseudomonadati</taxon>
        <taxon>Pseudomonadota</taxon>
        <taxon>Alphaproteobacteria</taxon>
        <taxon>Rhodobacterales</taxon>
        <taxon>Roseobacteraceae</taxon>
        <taxon>Celeribacter</taxon>
    </lineage>
</organism>
<evidence type="ECO:0008006" key="3">
    <source>
        <dbReference type="Google" id="ProtNLM"/>
    </source>
</evidence>
<protein>
    <recommendedName>
        <fullName evidence="3">Methyl-accepting chemotaxis protein</fullName>
    </recommendedName>
</protein>
<dbReference type="EMBL" id="BAABDF010000007">
    <property type="protein sequence ID" value="GAA3874395.1"/>
    <property type="molecule type" value="Genomic_DNA"/>
</dbReference>